<feature type="compositionally biased region" description="Acidic residues" evidence="4">
    <location>
        <begin position="982"/>
        <end position="992"/>
    </location>
</feature>
<dbReference type="Proteomes" id="UP000663832">
    <property type="component" value="Unassembled WGS sequence"/>
</dbReference>
<evidence type="ECO:0000256" key="4">
    <source>
        <dbReference type="SAM" id="MobiDB-lite"/>
    </source>
</evidence>
<feature type="compositionally biased region" description="Acidic residues" evidence="4">
    <location>
        <begin position="929"/>
        <end position="944"/>
    </location>
</feature>
<proteinExistence type="predicted"/>
<evidence type="ECO:0000256" key="1">
    <source>
        <dbReference type="ARBA" id="ARBA00004123"/>
    </source>
</evidence>
<dbReference type="AlphaFoldDB" id="A0A815HBK7"/>
<feature type="compositionally biased region" description="Basic residues" evidence="4">
    <location>
        <begin position="905"/>
        <end position="915"/>
    </location>
</feature>
<dbReference type="PANTHER" id="PTHR22940:SF4">
    <property type="entry name" value="PROTEIN TIMELESS HOMOLOG"/>
    <property type="match status" value="1"/>
</dbReference>
<feature type="compositionally biased region" description="Acidic residues" evidence="4">
    <location>
        <begin position="668"/>
        <end position="688"/>
    </location>
</feature>
<gene>
    <name evidence="6" type="ORF">QVE165_LOCUS34064</name>
</gene>
<comment type="subcellular location">
    <subcellularLocation>
        <location evidence="1">Nucleus</location>
    </subcellularLocation>
</comment>
<feature type="region of interest" description="Disordered" evidence="4">
    <location>
        <begin position="535"/>
        <end position="558"/>
    </location>
</feature>
<dbReference type="GO" id="GO:0031298">
    <property type="term" value="C:replication fork protection complex"/>
    <property type="evidence" value="ECO:0007669"/>
    <property type="project" value="TreeGrafter"/>
</dbReference>
<evidence type="ECO:0000256" key="2">
    <source>
        <dbReference type="ARBA" id="ARBA00023242"/>
    </source>
</evidence>
<evidence type="ECO:0000313" key="6">
    <source>
        <dbReference type="EMBL" id="CAF1352339.1"/>
    </source>
</evidence>
<evidence type="ECO:0000313" key="7">
    <source>
        <dbReference type="Proteomes" id="UP000663832"/>
    </source>
</evidence>
<keyword evidence="2" id="KW-0539">Nucleus</keyword>
<evidence type="ECO:0000259" key="5">
    <source>
        <dbReference type="Pfam" id="PF04821"/>
    </source>
</evidence>
<sequence>MSSFNQIQTACGALGYFDSKTYLKDDDCEDALRILLRCLKYENERKDARIQMFESKIIENDLIPILIHLDSKHDIKIIHHALKLLVNLTKPPLVCFDGKIPKDVTLTNVYLNIESHLQKTKANLANEKLFEFLVTKVQPVLVKDWLDRSDEDDFIVHAVFTLVRNILSIKSERQISEESDINAHDLVLWAIHKSNMENLILFCGNNAQGDERIMNILEIVVLMLREQSAEELACTGEQQSKNKRQKNNDALDLLYEREVAEKQQLHKLTASRSAFGAATYVMCNAKGIGENQLICHRPLQNLNAMEFDREKRRFRRPKNRAPIKNDFDESQHHHSALGIRLFLREFCLAFLDNCYNILMPRAREMIIKSTCLLSDETNFFWSIRFFTEFNRHAHTSIDRISETLQMNTFHLLHTKIDHYREMIKIDKPEAKLWAKRLQIGFGAFKQYILCVKSMLTSKDELVVRAATIIKNNIFYMQEYREQIYLLLKDYDNTKMTSAYLHDLVESTHEFLKLLEEHTTKLKHVFVQRCRTARKPVTKKNTKKKNDETNEPPNEQLEEEWQNQISERLSCLVQGLEETTVNKSDVCPFDALSEVPIDDQSLTAVARIQHALRTNKLDEAIALFRASREVWQTEKTFGYEDIGAEEEFNLLREIFMTTKMDNLLPKNTEEDDEDLHEEEQEEGHDEDEQESMHTIEREEEFDFKKFISRFAHSTVLSSYIDVFRTYTSNTPYLNHCIVRMFYRISVDCNYPGILFQMSLFRILQKFSLDPLSKSQQLAELSQFGNWLLRKFFQAAQNNPYIYAELLFWKDRSVVDEMLDGYRQTDRTHEGEKKLKAASWSVEHQIELRDLFRKIKEEQIENIGVEKTDIVDRILLELTDKTKSRRQIIKELKNQDLIKSTRELKLKKAPGRRSKKKDTREDSKLLGYDSDVADIDDDDNSDDENSIDNKSISSEHVEEKSNDSNPKTDNIISKESPKINEKQAEEDEDEEEESLPVLKKQSRKYDSLSMFNDKDDDDDDDDDDISSSRPVKKARRQLSSSSEDDN</sequence>
<accession>A0A815HBK7</accession>
<dbReference type="OrthoDB" id="310853at2759"/>
<dbReference type="InterPro" id="IPR016024">
    <property type="entry name" value="ARM-type_fold"/>
</dbReference>
<dbReference type="EMBL" id="CAJNOM010000318">
    <property type="protein sequence ID" value="CAF1352339.1"/>
    <property type="molecule type" value="Genomic_DNA"/>
</dbReference>
<keyword evidence="3" id="KW-0131">Cell cycle</keyword>
<dbReference type="PANTHER" id="PTHR22940">
    <property type="entry name" value="TIMEOUT/TIMELESS-2"/>
    <property type="match status" value="1"/>
</dbReference>
<dbReference type="InterPro" id="IPR044998">
    <property type="entry name" value="Timeless"/>
</dbReference>
<dbReference type="Pfam" id="PF26019">
    <property type="entry name" value="HTH_TIMELESS"/>
    <property type="match status" value="1"/>
</dbReference>
<feature type="region of interest" description="Disordered" evidence="4">
    <location>
        <begin position="901"/>
        <end position="1044"/>
    </location>
</feature>
<feature type="region of interest" description="Disordered" evidence="4">
    <location>
        <begin position="661"/>
        <end position="692"/>
    </location>
</feature>
<comment type="caution">
    <text evidence="6">The sequence shown here is derived from an EMBL/GenBank/DDBJ whole genome shotgun (WGS) entry which is preliminary data.</text>
</comment>
<dbReference type="GO" id="GO:0003677">
    <property type="term" value="F:DNA binding"/>
    <property type="evidence" value="ECO:0007669"/>
    <property type="project" value="TreeGrafter"/>
</dbReference>
<dbReference type="Pfam" id="PF04821">
    <property type="entry name" value="TIMELESS"/>
    <property type="match status" value="1"/>
</dbReference>
<reference evidence="6" key="1">
    <citation type="submission" date="2021-02" db="EMBL/GenBank/DDBJ databases">
        <authorList>
            <person name="Nowell W R."/>
        </authorList>
    </citation>
    <scope>NUCLEOTIDE SEQUENCE</scope>
</reference>
<feature type="compositionally biased region" description="Polar residues" evidence="4">
    <location>
        <begin position="1035"/>
        <end position="1044"/>
    </location>
</feature>
<feature type="domain" description="Timeless N-terminal" evidence="5">
    <location>
        <begin position="21"/>
        <end position="278"/>
    </location>
</feature>
<keyword evidence="7" id="KW-1185">Reference proteome</keyword>
<dbReference type="InterPro" id="IPR006906">
    <property type="entry name" value="Timeless_N"/>
</dbReference>
<feature type="compositionally biased region" description="Polar residues" evidence="4">
    <location>
        <begin position="961"/>
        <end position="971"/>
    </location>
</feature>
<organism evidence="6 7">
    <name type="scientific">Adineta steineri</name>
    <dbReference type="NCBI Taxonomy" id="433720"/>
    <lineage>
        <taxon>Eukaryota</taxon>
        <taxon>Metazoa</taxon>
        <taxon>Spiralia</taxon>
        <taxon>Gnathifera</taxon>
        <taxon>Rotifera</taxon>
        <taxon>Eurotatoria</taxon>
        <taxon>Bdelloidea</taxon>
        <taxon>Adinetida</taxon>
        <taxon>Adinetidae</taxon>
        <taxon>Adineta</taxon>
    </lineage>
</organism>
<protein>
    <recommendedName>
        <fullName evidence="5">Timeless N-terminal domain-containing protein</fullName>
    </recommendedName>
</protein>
<name>A0A815HBK7_9BILA</name>
<feature type="compositionally biased region" description="Acidic residues" evidence="4">
    <location>
        <begin position="1012"/>
        <end position="1023"/>
    </location>
</feature>
<dbReference type="GO" id="GO:0000076">
    <property type="term" value="P:DNA replication checkpoint signaling"/>
    <property type="evidence" value="ECO:0007669"/>
    <property type="project" value="TreeGrafter"/>
</dbReference>
<dbReference type="SUPFAM" id="SSF48371">
    <property type="entry name" value="ARM repeat"/>
    <property type="match status" value="1"/>
</dbReference>
<evidence type="ECO:0000256" key="3">
    <source>
        <dbReference type="ARBA" id="ARBA00023306"/>
    </source>
</evidence>
<feature type="compositionally biased region" description="Basic and acidic residues" evidence="4">
    <location>
        <begin position="951"/>
        <end position="960"/>
    </location>
</feature>
<dbReference type="GO" id="GO:0043111">
    <property type="term" value="P:replication fork arrest"/>
    <property type="evidence" value="ECO:0007669"/>
    <property type="project" value="TreeGrafter"/>
</dbReference>
<dbReference type="GO" id="GO:0006281">
    <property type="term" value="P:DNA repair"/>
    <property type="evidence" value="ECO:0007669"/>
    <property type="project" value="TreeGrafter"/>
</dbReference>